<dbReference type="EMBL" id="JAEMNV010000004">
    <property type="protein sequence ID" value="MBJ8340000.1"/>
    <property type="molecule type" value="Genomic_DNA"/>
</dbReference>
<evidence type="ECO:0000313" key="1">
    <source>
        <dbReference type="EMBL" id="MBJ8340000.1"/>
    </source>
</evidence>
<name>A0A934NRJ6_9NOCA</name>
<keyword evidence="2" id="KW-1185">Reference proteome</keyword>
<dbReference type="AlphaFoldDB" id="A0A934NRJ6"/>
<accession>A0A934NRJ6</accession>
<dbReference type="Proteomes" id="UP000655868">
    <property type="component" value="Unassembled WGS sequence"/>
</dbReference>
<protein>
    <submittedName>
        <fullName evidence="1">DNA-binding protein</fullName>
    </submittedName>
</protein>
<sequence length="71" mass="7844">MNEEGRPPLATPAEVAEYRRVTVAALAQERYLGTGPKFKKLGKRVLYDWADVYSWIDGNTMARTDGGRGAA</sequence>
<gene>
    <name evidence="1" type="ORF">JGU71_13975</name>
</gene>
<organism evidence="1 2">
    <name type="scientific">Antrihabitans stalagmiti</name>
    <dbReference type="NCBI Taxonomy" id="2799499"/>
    <lineage>
        <taxon>Bacteria</taxon>
        <taxon>Bacillati</taxon>
        <taxon>Actinomycetota</taxon>
        <taxon>Actinomycetes</taxon>
        <taxon>Mycobacteriales</taxon>
        <taxon>Nocardiaceae</taxon>
        <taxon>Antrihabitans</taxon>
    </lineage>
</organism>
<proteinExistence type="predicted"/>
<comment type="caution">
    <text evidence="1">The sequence shown here is derived from an EMBL/GenBank/DDBJ whole genome shotgun (WGS) entry which is preliminary data.</text>
</comment>
<evidence type="ECO:0000313" key="2">
    <source>
        <dbReference type="Proteomes" id="UP000655868"/>
    </source>
</evidence>
<keyword evidence="1" id="KW-0238">DNA-binding</keyword>
<reference evidence="1" key="1">
    <citation type="submission" date="2020-12" db="EMBL/GenBank/DDBJ databases">
        <title>Antrihabitans popcorni sp. nov. and Antrihabitans auranticaus sp. nov., isolated from a larva cave.</title>
        <authorList>
            <person name="Lee S.D."/>
            <person name="Kim I.S."/>
        </authorList>
    </citation>
    <scope>NUCLEOTIDE SEQUENCE</scope>
    <source>
        <strain evidence="1">YC3-6</strain>
    </source>
</reference>
<dbReference type="GO" id="GO:0003677">
    <property type="term" value="F:DNA binding"/>
    <property type="evidence" value="ECO:0007669"/>
    <property type="project" value="UniProtKB-KW"/>
</dbReference>
<dbReference type="RefSeq" id="WP_199704768.1">
    <property type="nucleotide sequence ID" value="NZ_JAEMNV010000004.1"/>
</dbReference>